<evidence type="ECO:0000313" key="3">
    <source>
        <dbReference type="EMBL" id="GEC05323.1"/>
    </source>
</evidence>
<dbReference type="Proteomes" id="UP000317881">
    <property type="component" value="Unassembled WGS sequence"/>
</dbReference>
<reference evidence="3 4" key="1">
    <citation type="submission" date="2019-06" db="EMBL/GenBank/DDBJ databases">
        <title>Whole genome shotgun sequence of Streptomyces spinoverrucosus NBRC 14228.</title>
        <authorList>
            <person name="Hosoyama A."/>
            <person name="Uohara A."/>
            <person name="Ohji S."/>
            <person name="Ichikawa N."/>
        </authorList>
    </citation>
    <scope>NUCLEOTIDE SEQUENCE [LARGE SCALE GENOMIC DNA]</scope>
    <source>
        <strain evidence="3 4">NBRC 14228</strain>
    </source>
</reference>
<dbReference type="Pfam" id="PF08327">
    <property type="entry name" value="AHSA1"/>
    <property type="match status" value="1"/>
</dbReference>
<protein>
    <recommendedName>
        <fullName evidence="2">Activator of Hsp90 ATPase homologue 1/2-like C-terminal domain-containing protein</fullName>
    </recommendedName>
</protein>
<sequence length="172" mass="18625">MRGTAVPVPTEYVEGMHSTRVSGRVNASRGAVYRALVDAEAIARWRVPDGMRSEVHEFEAREGGRFRVSLTYDMPDGAGKTSPHTDTYHGHFAKLVPDEQVVEVLEFETADPALRGTMTMTTTLTDADGGTDVLIVHEGIPDAVPAADNETGTRMALAKLARLVESGELRSD</sequence>
<dbReference type="AlphaFoldDB" id="A0A4Y3VFQ9"/>
<comment type="caution">
    <text evidence="3">The sequence shown here is derived from an EMBL/GenBank/DDBJ whole genome shotgun (WGS) entry which is preliminary data.</text>
</comment>
<name>A0A4Y3VFQ9_9ACTN</name>
<dbReference type="SUPFAM" id="SSF55961">
    <property type="entry name" value="Bet v1-like"/>
    <property type="match status" value="1"/>
</dbReference>
<comment type="similarity">
    <text evidence="1">Belongs to the AHA1 family.</text>
</comment>
<dbReference type="Gene3D" id="3.30.530.20">
    <property type="match status" value="1"/>
</dbReference>
<accession>A0A4Y3VFQ9</accession>
<evidence type="ECO:0000259" key="2">
    <source>
        <dbReference type="Pfam" id="PF08327"/>
    </source>
</evidence>
<keyword evidence="4" id="KW-1185">Reference proteome</keyword>
<feature type="domain" description="Activator of Hsp90 ATPase homologue 1/2-like C-terminal" evidence="2">
    <location>
        <begin position="26"/>
        <end position="165"/>
    </location>
</feature>
<proteinExistence type="inferred from homology"/>
<dbReference type="InterPro" id="IPR023393">
    <property type="entry name" value="START-like_dom_sf"/>
</dbReference>
<evidence type="ECO:0000313" key="4">
    <source>
        <dbReference type="Proteomes" id="UP000317881"/>
    </source>
</evidence>
<gene>
    <name evidence="3" type="ORF">SSP24_29780</name>
</gene>
<organism evidence="3 4">
    <name type="scientific">Streptomyces spinoverrucosus</name>
    <dbReference type="NCBI Taxonomy" id="284043"/>
    <lineage>
        <taxon>Bacteria</taxon>
        <taxon>Bacillati</taxon>
        <taxon>Actinomycetota</taxon>
        <taxon>Actinomycetes</taxon>
        <taxon>Kitasatosporales</taxon>
        <taxon>Streptomycetaceae</taxon>
        <taxon>Streptomyces</taxon>
    </lineage>
</organism>
<evidence type="ECO:0000256" key="1">
    <source>
        <dbReference type="ARBA" id="ARBA00006817"/>
    </source>
</evidence>
<dbReference type="EMBL" id="BJND01000020">
    <property type="protein sequence ID" value="GEC05323.1"/>
    <property type="molecule type" value="Genomic_DNA"/>
</dbReference>
<dbReference type="InterPro" id="IPR013538">
    <property type="entry name" value="ASHA1/2-like_C"/>
</dbReference>